<dbReference type="Proteomes" id="UP000218334">
    <property type="component" value="Unassembled WGS sequence"/>
</dbReference>
<reference evidence="3" key="1">
    <citation type="journal article" date="2017" name="Nat. Ecol. Evol.">
        <title>Genome expansion and lineage-specific genetic innovations in the forest pathogenic fungi Armillaria.</title>
        <authorList>
            <person name="Sipos G."/>
            <person name="Prasanna A.N."/>
            <person name="Walter M.C."/>
            <person name="O'Connor E."/>
            <person name="Balint B."/>
            <person name="Krizsan K."/>
            <person name="Kiss B."/>
            <person name="Hess J."/>
            <person name="Varga T."/>
            <person name="Slot J."/>
            <person name="Riley R."/>
            <person name="Boka B."/>
            <person name="Rigling D."/>
            <person name="Barry K."/>
            <person name="Lee J."/>
            <person name="Mihaltcheva S."/>
            <person name="LaButti K."/>
            <person name="Lipzen A."/>
            <person name="Waldron R."/>
            <person name="Moloney N.M."/>
            <person name="Sperisen C."/>
            <person name="Kredics L."/>
            <person name="Vagvoelgyi C."/>
            <person name="Patrignani A."/>
            <person name="Fitzpatrick D."/>
            <person name="Nagy I."/>
            <person name="Doyle S."/>
            <person name="Anderson J.B."/>
            <person name="Grigoriev I.V."/>
            <person name="Gueldener U."/>
            <person name="Muensterkoetter M."/>
            <person name="Nagy L.G."/>
        </authorList>
    </citation>
    <scope>NUCLEOTIDE SEQUENCE [LARGE SCALE GENOMIC DNA]</scope>
    <source>
        <strain evidence="3">28-4</strain>
    </source>
</reference>
<feature type="chain" id="PRO_5013830236" description="Secreted protein" evidence="1">
    <location>
        <begin position="20"/>
        <end position="143"/>
    </location>
</feature>
<gene>
    <name evidence="2" type="ORF">ARMSODRAFT_978243</name>
</gene>
<organism evidence="2 3">
    <name type="scientific">Armillaria solidipes</name>
    <dbReference type="NCBI Taxonomy" id="1076256"/>
    <lineage>
        <taxon>Eukaryota</taxon>
        <taxon>Fungi</taxon>
        <taxon>Dikarya</taxon>
        <taxon>Basidiomycota</taxon>
        <taxon>Agaricomycotina</taxon>
        <taxon>Agaricomycetes</taxon>
        <taxon>Agaricomycetidae</taxon>
        <taxon>Agaricales</taxon>
        <taxon>Marasmiineae</taxon>
        <taxon>Physalacriaceae</taxon>
        <taxon>Armillaria</taxon>
    </lineage>
</organism>
<evidence type="ECO:0008006" key="4">
    <source>
        <dbReference type="Google" id="ProtNLM"/>
    </source>
</evidence>
<dbReference type="AlphaFoldDB" id="A0A2H3B981"/>
<keyword evidence="1" id="KW-0732">Signal</keyword>
<accession>A0A2H3B981</accession>
<evidence type="ECO:0000313" key="2">
    <source>
        <dbReference type="EMBL" id="PBK65434.1"/>
    </source>
</evidence>
<name>A0A2H3B981_9AGAR</name>
<evidence type="ECO:0000256" key="1">
    <source>
        <dbReference type="SAM" id="SignalP"/>
    </source>
</evidence>
<sequence>MCCFLLLAWLWRFWWVCVSVGMVVPVDEDGDDSDTCGAGDGGGVIFGVVGGEASKGSRASSRSTQLRRRAGKLKSELALTTGKVVPSHGEKWAPDLVYLQMSLWNTCRKQQPGTHVFSGLSIRKFKATATGVDATAHVNGQRS</sequence>
<dbReference type="EMBL" id="KZ293445">
    <property type="protein sequence ID" value="PBK65434.1"/>
    <property type="molecule type" value="Genomic_DNA"/>
</dbReference>
<proteinExistence type="predicted"/>
<protein>
    <recommendedName>
        <fullName evidence="4">Secreted protein</fullName>
    </recommendedName>
</protein>
<feature type="signal peptide" evidence="1">
    <location>
        <begin position="1"/>
        <end position="19"/>
    </location>
</feature>
<evidence type="ECO:0000313" key="3">
    <source>
        <dbReference type="Proteomes" id="UP000218334"/>
    </source>
</evidence>
<keyword evidence="3" id="KW-1185">Reference proteome</keyword>